<comment type="catalytic activity">
    <reaction evidence="10">
        <text>L-lysyl(4)-[histone H3] + 3 S-adenosyl-L-methionine = N(6),N(6),N(6)-trimethyl-L-lysyl(4)-[histone H3] + 3 S-adenosyl-L-homocysteine + 3 H(+)</text>
        <dbReference type="Rhea" id="RHEA:60260"/>
        <dbReference type="Rhea" id="RHEA-COMP:15537"/>
        <dbReference type="Rhea" id="RHEA-COMP:15547"/>
        <dbReference type="ChEBI" id="CHEBI:15378"/>
        <dbReference type="ChEBI" id="CHEBI:29969"/>
        <dbReference type="ChEBI" id="CHEBI:57856"/>
        <dbReference type="ChEBI" id="CHEBI:59789"/>
        <dbReference type="ChEBI" id="CHEBI:61961"/>
        <dbReference type="EC" id="2.1.1.354"/>
    </reaction>
</comment>
<dbReference type="SMART" id="SM00317">
    <property type="entry name" value="SET"/>
    <property type="match status" value="1"/>
</dbReference>
<feature type="compositionally biased region" description="Basic and acidic residues" evidence="11">
    <location>
        <begin position="905"/>
        <end position="914"/>
    </location>
</feature>
<feature type="domain" description="SET" evidence="13">
    <location>
        <begin position="1178"/>
        <end position="1295"/>
    </location>
</feature>
<dbReference type="EMBL" id="CP126657">
    <property type="protein sequence ID" value="WJZ96105.1"/>
    <property type="molecule type" value="Genomic_DNA"/>
</dbReference>
<evidence type="ECO:0000313" key="15">
    <source>
        <dbReference type="EMBL" id="WJZ96105.1"/>
    </source>
</evidence>
<keyword evidence="12" id="KW-0812">Transmembrane</keyword>
<dbReference type="Proteomes" id="UP001227230">
    <property type="component" value="Chromosome 10"/>
</dbReference>
<keyword evidence="12" id="KW-0472">Membrane</keyword>
<feature type="compositionally biased region" description="Basic and acidic residues" evidence="11">
    <location>
        <begin position="850"/>
        <end position="861"/>
    </location>
</feature>
<dbReference type="Pfam" id="PF00856">
    <property type="entry name" value="SET"/>
    <property type="match status" value="1"/>
</dbReference>
<keyword evidence="12" id="KW-1133">Transmembrane helix</keyword>
<dbReference type="PROSITE" id="PS50829">
    <property type="entry name" value="GYF"/>
    <property type="match status" value="1"/>
</dbReference>
<dbReference type="SUPFAM" id="SSF82199">
    <property type="entry name" value="SET domain"/>
    <property type="match status" value="1"/>
</dbReference>
<dbReference type="InterPro" id="IPR003169">
    <property type="entry name" value="GYF"/>
</dbReference>
<dbReference type="InterPro" id="IPR046341">
    <property type="entry name" value="SET_dom_sf"/>
</dbReference>
<evidence type="ECO:0000256" key="12">
    <source>
        <dbReference type="SAM" id="Phobius"/>
    </source>
</evidence>
<evidence type="ECO:0000256" key="1">
    <source>
        <dbReference type="ARBA" id="ARBA00004123"/>
    </source>
</evidence>
<evidence type="ECO:0000256" key="8">
    <source>
        <dbReference type="ARBA" id="ARBA00023163"/>
    </source>
</evidence>
<evidence type="ECO:0000256" key="7">
    <source>
        <dbReference type="ARBA" id="ARBA00023015"/>
    </source>
</evidence>
<organism evidence="15 16">
    <name type="scientific">Vitis vinifera</name>
    <name type="common">Grape</name>
    <dbReference type="NCBI Taxonomy" id="29760"/>
    <lineage>
        <taxon>Eukaryota</taxon>
        <taxon>Viridiplantae</taxon>
        <taxon>Streptophyta</taxon>
        <taxon>Embryophyta</taxon>
        <taxon>Tracheophyta</taxon>
        <taxon>Spermatophyta</taxon>
        <taxon>Magnoliopsida</taxon>
        <taxon>eudicotyledons</taxon>
        <taxon>Gunneridae</taxon>
        <taxon>Pentapetalae</taxon>
        <taxon>rosids</taxon>
        <taxon>Vitales</taxon>
        <taxon>Vitaceae</taxon>
        <taxon>Viteae</taxon>
        <taxon>Vitis</taxon>
    </lineage>
</organism>
<keyword evidence="6" id="KW-0156">Chromatin regulator</keyword>
<keyword evidence="7" id="KW-0805">Transcription regulation</keyword>
<dbReference type="InterPro" id="IPR037841">
    <property type="entry name" value="SET_SETD1A/B"/>
</dbReference>
<dbReference type="PANTHER" id="PTHR45814">
    <property type="entry name" value="HISTONE-LYSINE N-METHYLTRANSFERASE SETD1"/>
    <property type="match status" value="1"/>
</dbReference>
<keyword evidence="9" id="KW-0539">Nucleus</keyword>
<evidence type="ECO:0000256" key="10">
    <source>
        <dbReference type="ARBA" id="ARBA00047571"/>
    </source>
</evidence>
<evidence type="ECO:0000256" key="4">
    <source>
        <dbReference type="ARBA" id="ARBA00022679"/>
    </source>
</evidence>
<dbReference type="EC" id="2.1.1.354" evidence="2"/>
<dbReference type="InterPro" id="IPR001214">
    <property type="entry name" value="SET_dom"/>
</dbReference>
<reference evidence="15 16" key="1">
    <citation type="journal article" date="2023" name="Hortic Res">
        <title>The complete reference genome for grapevine (Vitis vinifera L.) genetics and breeding.</title>
        <authorList>
            <person name="Shi X."/>
            <person name="Cao S."/>
            <person name="Wang X."/>
            <person name="Huang S."/>
            <person name="Wang Y."/>
            <person name="Liu Z."/>
            <person name="Liu W."/>
            <person name="Leng X."/>
            <person name="Peng Y."/>
            <person name="Wang N."/>
            <person name="Wang Y."/>
            <person name="Ma Z."/>
            <person name="Xu X."/>
            <person name="Zhang F."/>
            <person name="Xue H."/>
            <person name="Zhong H."/>
            <person name="Wang Y."/>
            <person name="Zhang K."/>
            <person name="Velt A."/>
            <person name="Avia K."/>
            <person name="Holtgrawe D."/>
            <person name="Grimplet J."/>
            <person name="Matus J.T."/>
            <person name="Ware D."/>
            <person name="Wu X."/>
            <person name="Wang H."/>
            <person name="Liu C."/>
            <person name="Fang Y."/>
            <person name="Rustenholz C."/>
            <person name="Cheng Z."/>
            <person name="Xiao H."/>
            <person name="Zhou Y."/>
        </authorList>
    </citation>
    <scope>NUCLEOTIDE SEQUENCE [LARGE SCALE GENOMIC DNA]</scope>
    <source>
        <strain evidence="16">cv. Pinot noir / PN40024</strain>
        <tissue evidence="15">Leaf</tissue>
    </source>
</reference>
<keyword evidence="5" id="KW-0949">S-adenosyl-L-methionine</keyword>
<sequence length="1445" mass="160851">MEYRSFSGNIPNLPNLSGEIFHPVASEELIQVMVSSAHCCEKTNFFDSIIHLHEKDPSFFLSRKRLKVSHSVHDNSVSHLCIGNFDVALPSQPSTQECTLYGSEIVQASSCCNSDEQVGSYSAMEMSCRSNGNTDDILQSCNIGGTLNQDRGGSGYAPPPFVGGWMYINEQGQMCGPYIQQQLYEGLSTGFLPDELPVYPVVNGNLINPVPLKYFKQFPDHVTTGFAYLSAGISATIRPTNLTAHRQDGTVEFAALDKGYLQSASQPCVSHSVYGFDGQMPNTEAANCSTSNPHLSGEASCWLFEDSEGRKHGPHSYAELYSWHHYGYLSDSSMIYHAENKCGPFTLLSMLNTWRTDRSETNPLSDGENNETGSSLNLMSEIAEEVSSQLHSGIIKASRRALLDEIISNIIAEFVASKKAQRLRKLETANQTFNMCSDGRMSEIIGSRKNSVAPGGGTALSDQTCLINETPKESSAKIKSVGGIENFQHACMVVCRTIFDSCMQVMWNAVFYAPVAEYCSTWRKRKRWSGHPRIMHPAVEQAMLFRDNVEKSEKLIDEPLQEEHEYSVCEVDCPPGFGLVMTDQDIHIQSSVGLSSSTVEGIPFKAKRPSDNGQPYDDMQCIVETVQNELQLSAKMMLVECVEAFIEEEVMNLIDSFKDKKLKEGTSDFSIQCPHANEDASSDMVSGLRIESNVAEMILSVDSCTPQQSPTDFHLPNNASVSVSEHFMSKLNKLCTTDDVVDDQDIDEPPPPGFEYNSRTFVPSQICRFRPSSSDECTPIIGQYVALALCRQRLHEDVLQEWKDLLVEGTLDQFFASWWTSKQRCDSTGCEEGVSNSNKEKPCDSSAASDQRRERTKDRHSLGSPELSLVIGKYTYYRKKKLVRKKIGSLSHAAASVDSGSQDQLMEKSRKQDVPGDVSEITEVEMGILKRRKIGLNTCHAEDNSLQAIVQSTLPGDSSSVRIKPNRRSTKCAHVVRNGEVIEDDRACGREEASPFAEDCDFVDKVVNSNGNGHDVGNLKELAGDCSKKTKSTKVSKKKRKDLKDVPSSRSAKVLKPANGAAKQDTGRQVAVHKNKFSKFKTLNPCLRSVGCARSSINGWDWRNWSLNASPTERARVRGIHKAQFACDQYFRSEVVSSQLSNVKGLSARTNRVKMRNLLAAAEGADLLKATQLKARKKRLRFQRSKIHDWGLVALEPIEAEDFVIEYVGELIRPRISDIRERLYEKMGIGSSYLFRLDDGYVVDATKRGGIARFINHSCEPNCYTKVISVEGEKKIFIYAKRQITAGEEITYNYKFPLEEKKIPCNCGSKRNCRVGSRGHSLKFCFSCCRVGPVAGNKWVKLIIFPIIIFDHLDSEICQFESSTNTVLFHMNMSYSLLVVLVLWIATDTIVLHVKFDTLGGAGKLSFRMPLNCLCSCLVFLAVVTVVTSRDGRVAAELLFGYEIW</sequence>
<evidence type="ECO:0000256" key="6">
    <source>
        <dbReference type="ARBA" id="ARBA00022853"/>
    </source>
</evidence>
<dbReference type="InterPro" id="IPR044570">
    <property type="entry name" value="Set1-like"/>
</dbReference>
<feature type="region of interest" description="Disordered" evidence="11">
    <location>
        <begin position="829"/>
        <end position="862"/>
    </location>
</feature>
<feature type="domain" description="GYF" evidence="14">
    <location>
        <begin position="299"/>
        <end position="349"/>
    </location>
</feature>
<evidence type="ECO:0000256" key="11">
    <source>
        <dbReference type="SAM" id="MobiDB-lite"/>
    </source>
</evidence>
<keyword evidence="8" id="KW-0804">Transcription</keyword>
<feature type="region of interest" description="Disordered" evidence="11">
    <location>
        <begin position="893"/>
        <end position="915"/>
    </location>
</feature>
<dbReference type="PANTHER" id="PTHR45814:SF2">
    <property type="entry name" value="HISTONE-LYSINE N-METHYLTRANSFERASE SETD1"/>
    <property type="match status" value="1"/>
</dbReference>
<feature type="transmembrane region" description="Helical" evidence="12">
    <location>
        <begin position="1407"/>
        <end position="1428"/>
    </location>
</feature>
<evidence type="ECO:0000259" key="14">
    <source>
        <dbReference type="PROSITE" id="PS50829"/>
    </source>
</evidence>
<evidence type="ECO:0000256" key="2">
    <source>
        <dbReference type="ARBA" id="ARBA00012182"/>
    </source>
</evidence>
<proteinExistence type="predicted"/>
<evidence type="ECO:0000259" key="13">
    <source>
        <dbReference type="PROSITE" id="PS50280"/>
    </source>
</evidence>
<comment type="subcellular location">
    <subcellularLocation>
        <location evidence="1">Nucleus</location>
    </subcellularLocation>
</comment>
<protein>
    <recommendedName>
        <fullName evidence="2">[histone H3]-lysine(4) N-trimethyltransferase</fullName>
        <ecNumber evidence="2">2.1.1.354</ecNumber>
    </recommendedName>
</protein>
<name>A0ABY9CM58_VITVI</name>
<keyword evidence="4" id="KW-0808">Transferase</keyword>
<keyword evidence="3" id="KW-0489">Methyltransferase</keyword>
<feature type="region of interest" description="Disordered" evidence="11">
    <location>
        <begin position="1030"/>
        <end position="1063"/>
    </location>
</feature>
<feature type="compositionally biased region" description="Basic residues" evidence="11">
    <location>
        <begin position="1030"/>
        <end position="1041"/>
    </location>
</feature>
<evidence type="ECO:0000256" key="3">
    <source>
        <dbReference type="ARBA" id="ARBA00022603"/>
    </source>
</evidence>
<evidence type="ECO:0000313" key="16">
    <source>
        <dbReference type="Proteomes" id="UP001227230"/>
    </source>
</evidence>
<dbReference type="CDD" id="cd19169">
    <property type="entry name" value="SET_SETD1"/>
    <property type="match status" value="1"/>
</dbReference>
<dbReference type="Gene3D" id="2.170.270.10">
    <property type="entry name" value="SET domain"/>
    <property type="match status" value="1"/>
</dbReference>
<evidence type="ECO:0000256" key="5">
    <source>
        <dbReference type="ARBA" id="ARBA00022691"/>
    </source>
</evidence>
<dbReference type="Gene3D" id="3.30.1490.40">
    <property type="match status" value="2"/>
</dbReference>
<feature type="transmembrane region" description="Helical" evidence="12">
    <location>
        <begin position="1367"/>
        <end position="1386"/>
    </location>
</feature>
<accession>A0ABY9CM58</accession>
<dbReference type="InterPro" id="IPR035445">
    <property type="entry name" value="GYF-like_dom_sf"/>
</dbReference>
<keyword evidence="16" id="KW-1185">Reference proteome</keyword>
<evidence type="ECO:0000256" key="9">
    <source>
        <dbReference type="ARBA" id="ARBA00023242"/>
    </source>
</evidence>
<gene>
    <name evidence="15" type="ORF">VitviT2T_014826</name>
</gene>
<dbReference type="SUPFAM" id="SSF55277">
    <property type="entry name" value="GYF domain"/>
    <property type="match status" value="1"/>
</dbReference>
<dbReference type="PROSITE" id="PS50280">
    <property type="entry name" value="SET"/>
    <property type="match status" value="1"/>
</dbReference>